<evidence type="ECO:0000259" key="6">
    <source>
        <dbReference type="Pfam" id="PF00206"/>
    </source>
</evidence>
<keyword evidence="4 5" id="KW-0055">Arginine biosynthesis</keyword>
<gene>
    <name evidence="5" type="primary">argH</name>
    <name evidence="7" type="ORF">GQ41_4071</name>
</gene>
<dbReference type="InterPro" id="IPR008948">
    <property type="entry name" value="L-Aspartase-like"/>
</dbReference>
<accession>A0ABY3AG44</accession>
<keyword evidence="5" id="KW-0028">Amino-acid biosynthesis</keyword>
<dbReference type="NCBIfam" id="TIGR00838">
    <property type="entry name" value="argH"/>
    <property type="match status" value="1"/>
</dbReference>
<dbReference type="EC" id="4.3.2.1" evidence="3 5"/>
<comment type="caution">
    <text evidence="7">The sequence shown here is derived from an EMBL/GenBank/DDBJ whole genome shotgun (WGS) entry which is preliminary data.</text>
</comment>
<evidence type="ECO:0000256" key="2">
    <source>
        <dbReference type="ARBA" id="ARBA00004941"/>
    </source>
</evidence>
<keyword evidence="8" id="KW-1185">Reference proteome</keyword>
<dbReference type="InterPro" id="IPR000362">
    <property type="entry name" value="Fumarate_lyase_fam"/>
</dbReference>
<dbReference type="HAMAP" id="MF_00006">
    <property type="entry name" value="Arg_succ_lyase"/>
    <property type="match status" value="1"/>
</dbReference>
<comment type="subcellular location">
    <subcellularLocation>
        <location evidence="5">Cytoplasm</location>
    </subcellularLocation>
</comment>
<dbReference type="PROSITE" id="PS00163">
    <property type="entry name" value="FUMARATE_LYASES"/>
    <property type="match status" value="1"/>
</dbReference>
<keyword evidence="5" id="KW-0963">Cytoplasm</keyword>
<dbReference type="SUPFAM" id="SSF48557">
    <property type="entry name" value="L-aspartase-like"/>
    <property type="match status" value="1"/>
</dbReference>
<feature type="domain" description="Fumarate lyase N-terminal" evidence="6">
    <location>
        <begin position="25"/>
        <end position="299"/>
    </location>
</feature>
<evidence type="ECO:0000256" key="3">
    <source>
        <dbReference type="ARBA" id="ARBA00012338"/>
    </source>
</evidence>
<dbReference type="PANTHER" id="PTHR43814:SF1">
    <property type="entry name" value="ARGININOSUCCINATE LYASE"/>
    <property type="match status" value="1"/>
</dbReference>
<dbReference type="InterPro" id="IPR009049">
    <property type="entry name" value="Argininosuccinate_lyase"/>
</dbReference>
<reference evidence="7 8" key="1">
    <citation type="submission" date="2019-06" db="EMBL/GenBank/DDBJ databases">
        <title>A large-scale integrated study on North Sea by COGITO (Coastal Microbe Genomic &amp; Taxonomic Observatory).</title>
        <authorList>
            <person name="Teeling H."/>
        </authorList>
    </citation>
    <scope>NUCLEOTIDE SEQUENCE [LARGE SCALE GENOMIC DNA]</scope>
    <source>
        <strain evidence="7 8">MAR_2009_79</strain>
    </source>
</reference>
<organism evidence="7 8">
    <name type="scientific">Arenibacter algicola</name>
    <dbReference type="NCBI Taxonomy" id="616991"/>
    <lineage>
        <taxon>Bacteria</taxon>
        <taxon>Pseudomonadati</taxon>
        <taxon>Bacteroidota</taxon>
        <taxon>Flavobacteriia</taxon>
        <taxon>Flavobacteriales</taxon>
        <taxon>Flavobacteriaceae</taxon>
        <taxon>Arenibacter</taxon>
    </lineage>
</organism>
<dbReference type="EMBL" id="VHIF01000001">
    <property type="protein sequence ID" value="TQO39396.1"/>
    <property type="molecule type" value="Genomic_DNA"/>
</dbReference>
<evidence type="ECO:0000256" key="5">
    <source>
        <dbReference type="HAMAP-Rule" id="MF_00006"/>
    </source>
</evidence>
<dbReference type="PANTHER" id="PTHR43814">
    <property type="entry name" value="ARGININOSUCCINATE LYASE"/>
    <property type="match status" value="1"/>
</dbReference>
<sequence length="426" mass="48072">MKLWDKGFSTDKKIDHFTVGNDRELDLLLAKYDVIASKAHAKMLGKIGLLTLKETDSLVTELDKIAKTIEDGTFTIEDSFEDMHSKIEFLLTLRLGDAGKKIHTARSRNDQVLVAMHLYLKNELTEIKDQTKDLFHLLLNLADKHKKVMLPGYTHLQIAMPSSFGLWFSAYAESLVDDLYFVDAAYKVADQNPLGSAAGYGSSFPIDRSFTTEEMGFETMKYNVVAAQMGRGKVEKAAAFGMSSIAATLSKMAMDICLYMSQNFNFVSFPDELTTGSSIMPHKKNPDVFELVRGKCNRLQTIPNQLILITNNLPSGYHRDLQLVKEVIVPAIQDLKACLEIMTFSLKEIRVNENILDDPKYDYLFSVDTLNELVLSGMPFRDAYKKMGKEINEGTFTPKRDIRHSHEGSFGNLCLSEIRKKMDKIS</sequence>
<protein>
    <recommendedName>
        <fullName evidence="3 5">Argininosuccinate lyase</fullName>
        <shortName evidence="5">ASAL</shortName>
        <ecNumber evidence="3 5">4.3.2.1</ecNumber>
    </recommendedName>
    <alternativeName>
        <fullName evidence="5">Arginosuccinase</fullName>
    </alternativeName>
</protein>
<evidence type="ECO:0000256" key="4">
    <source>
        <dbReference type="ARBA" id="ARBA00022571"/>
    </source>
</evidence>
<dbReference type="InterPro" id="IPR024083">
    <property type="entry name" value="Fumarase/histidase_N"/>
</dbReference>
<keyword evidence="5 7" id="KW-0456">Lyase</keyword>
<dbReference type="Pfam" id="PF00206">
    <property type="entry name" value="Lyase_1"/>
    <property type="match status" value="1"/>
</dbReference>
<evidence type="ECO:0000256" key="1">
    <source>
        <dbReference type="ARBA" id="ARBA00000985"/>
    </source>
</evidence>
<proteinExistence type="inferred from homology"/>
<name>A0ABY3AG44_9FLAO</name>
<dbReference type="InterPro" id="IPR022761">
    <property type="entry name" value="Fumarate_lyase_N"/>
</dbReference>
<comment type="pathway">
    <text evidence="2 5">Amino-acid biosynthesis; L-arginine biosynthesis; L-arginine from L-ornithine and carbamoyl phosphate: step 3/3.</text>
</comment>
<dbReference type="InterPro" id="IPR020557">
    <property type="entry name" value="Fumarate_lyase_CS"/>
</dbReference>
<comment type="similarity">
    <text evidence="5">Belongs to the lyase 1 family. Argininosuccinate lyase subfamily.</text>
</comment>
<dbReference type="CDD" id="cd01359">
    <property type="entry name" value="Argininosuccinate_lyase"/>
    <property type="match status" value="1"/>
</dbReference>
<dbReference type="PRINTS" id="PR00149">
    <property type="entry name" value="FUMRATELYASE"/>
</dbReference>
<dbReference type="Gene3D" id="1.10.275.10">
    <property type="entry name" value="Fumarase/aspartase (N-terminal domain)"/>
    <property type="match status" value="1"/>
</dbReference>
<dbReference type="RefSeq" id="WP_142190690.1">
    <property type="nucleotide sequence ID" value="NZ_VHIF01000001.1"/>
</dbReference>
<dbReference type="Proteomes" id="UP000315363">
    <property type="component" value="Unassembled WGS sequence"/>
</dbReference>
<dbReference type="GO" id="GO:0016829">
    <property type="term" value="F:lyase activity"/>
    <property type="evidence" value="ECO:0007669"/>
    <property type="project" value="UniProtKB-KW"/>
</dbReference>
<dbReference type="Gene3D" id="1.10.40.30">
    <property type="entry name" value="Fumarase/aspartase (C-terminal domain)"/>
    <property type="match status" value="1"/>
</dbReference>
<dbReference type="PRINTS" id="PR00145">
    <property type="entry name" value="ARGSUCLYASE"/>
</dbReference>
<evidence type="ECO:0000313" key="7">
    <source>
        <dbReference type="EMBL" id="TQO39396.1"/>
    </source>
</evidence>
<comment type="catalytic activity">
    <reaction evidence="1 5">
        <text>2-(N(omega)-L-arginino)succinate = fumarate + L-arginine</text>
        <dbReference type="Rhea" id="RHEA:24020"/>
        <dbReference type="ChEBI" id="CHEBI:29806"/>
        <dbReference type="ChEBI" id="CHEBI:32682"/>
        <dbReference type="ChEBI" id="CHEBI:57472"/>
        <dbReference type="EC" id="4.3.2.1"/>
    </reaction>
</comment>
<dbReference type="Gene3D" id="1.20.200.10">
    <property type="entry name" value="Fumarase/aspartase (Central domain)"/>
    <property type="match status" value="1"/>
</dbReference>
<evidence type="ECO:0000313" key="8">
    <source>
        <dbReference type="Proteomes" id="UP000315363"/>
    </source>
</evidence>